<dbReference type="Pfam" id="PF07873">
    <property type="entry name" value="YabP"/>
    <property type="match status" value="1"/>
</dbReference>
<evidence type="ECO:0000313" key="2">
    <source>
        <dbReference type="Proteomes" id="UP000823900"/>
    </source>
</evidence>
<reference evidence="1" key="1">
    <citation type="journal article" date="2021" name="PeerJ">
        <title>Extensive microbial diversity within the chicken gut microbiome revealed by metagenomics and culture.</title>
        <authorList>
            <person name="Gilroy R."/>
            <person name="Ravi A."/>
            <person name="Getino M."/>
            <person name="Pursley I."/>
            <person name="Horton D.L."/>
            <person name="Alikhan N.F."/>
            <person name="Baker D."/>
            <person name="Gharbi K."/>
            <person name="Hall N."/>
            <person name="Watson M."/>
            <person name="Adriaenssens E.M."/>
            <person name="Foster-Nyarko E."/>
            <person name="Jarju S."/>
            <person name="Secka A."/>
            <person name="Antonio M."/>
            <person name="Oren A."/>
            <person name="Chaudhuri R.R."/>
            <person name="La Ragione R."/>
            <person name="Hildebrand F."/>
            <person name="Pallen M.J."/>
        </authorList>
    </citation>
    <scope>NUCLEOTIDE SEQUENCE</scope>
    <source>
        <strain evidence="1">CHK178-16964</strain>
    </source>
</reference>
<dbReference type="AlphaFoldDB" id="A0A9D2HFK2"/>
<reference evidence="1" key="2">
    <citation type="submission" date="2021-04" db="EMBL/GenBank/DDBJ databases">
        <authorList>
            <person name="Gilroy R."/>
        </authorList>
    </citation>
    <scope>NUCLEOTIDE SEQUENCE</scope>
    <source>
        <strain evidence="1">CHK178-16964</strain>
    </source>
</reference>
<comment type="caution">
    <text evidence="1">The sequence shown here is derived from an EMBL/GenBank/DDBJ whole genome shotgun (WGS) entry which is preliminary data.</text>
</comment>
<sequence length="90" mass="10012">MANKIKATAVSAMKLPRDVCMGDALISMEGRHSLVIENYRSILFYTESEIRILAKNCRILVRGNGLSIAYYDKEAMKVTGRIASVQLDGM</sequence>
<dbReference type="EMBL" id="DWZA01000030">
    <property type="protein sequence ID" value="HJA70665.1"/>
    <property type="molecule type" value="Genomic_DNA"/>
</dbReference>
<proteinExistence type="predicted"/>
<accession>A0A9D2HFK2</accession>
<dbReference type="Proteomes" id="UP000823900">
    <property type="component" value="Unassembled WGS sequence"/>
</dbReference>
<organism evidence="1 2">
    <name type="scientific">Candidatus Lachnoclostridium stercoravium</name>
    <dbReference type="NCBI Taxonomy" id="2838633"/>
    <lineage>
        <taxon>Bacteria</taxon>
        <taxon>Bacillati</taxon>
        <taxon>Bacillota</taxon>
        <taxon>Clostridia</taxon>
        <taxon>Lachnospirales</taxon>
        <taxon>Lachnospiraceae</taxon>
    </lineage>
</organism>
<dbReference type="InterPro" id="IPR022476">
    <property type="entry name" value="Spore_YabP/YqfC"/>
</dbReference>
<gene>
    <name evidence="1" type="ORF">IAA07_03670</name>
</gene>
<name>A0A9D2HFK2_9FIRM</name>
<protein>
    <submittedName>
        <fullName evidence="1">YabP/YqfC family sporulation protein</fullName>
    </submittedName>
</protein>
<evidence type="ECO:0000313" key="1">
    <source>
        <dbReference type="EMBL" id="HJA70665.1"/>
    </source>
</evidence>